<evidence type="ECO:0000256" key="3">
    <source>
        <dbReference type="ARBA" id="ARBA00022490"/>
    </source>
</evidence>
<keyword evidence="3" id="KW-0963">Cytoplasm</keyword>
<comment type="subunit">
    <text evidence="5">Supercomplex made of cofactors A to E. Cofactors A and D function by capturing and stabilizing tubulin in a quasi-native conformation. Cofactor E binds to the cofactor D-tubulin complex; interaction with cofactor C then causes the release of tubulin polypeptides that are committed to the native state.</text>
</comment>
<accession>A0A1X2HFZ0</accession>
<dbReference type="InterPro" id="IPR031925">
    <property type="entry name" value="TBCC_N"/>
</dbReference>
<dbReference type="Gene3D" id="2.160.20.70">
    <property type="match status" value="1"/>
</dbReference>
<dbReference type="InterPro" id="IPR038397">
    <property type="entry name" value="TBCC_N_sf"/>
</dbReference>
<reference evidence="9 10" key="1">
    <citation type="submission" date="2016-07" db="EMBL/GenBank/DDBJ databases">
        <title>Pervasive Adenine N6-methylation of Active Genes in Fungi.</title>
        <authorList>
            <consortium name="DOE Joint Genome Institute"/>
            <person name="Mondo S.J."/>
            <person name="Dannebaum R.O."/>
            <person name="Kuo R.C."/>
            <person name="Labutti K."/>
            <person name="Haridas S."/>
            <person name="Kuo A."/>
            <person name="Salamov A."/>
            <person name="Ahrendt S.R."/>
            <person name="Lipzen A."/>
            <person name="Sullivan W."/>
            <person name="Andreopoulos W.B."/>
            <person name="Clum A."/>
            <person name="Lindquist E."/>
            <person name="Daum C."/>
            <person name="Ramamoorthy G.K."/>
            <person name="Gryganskyi A."/>
            <person name="Culley D."/>
            <person name="Magnuson J.K."/>
            <person name="James T.Y."/>
            <person name="O'Malley M.A."/>
            <person name="Stajich J.E."/>
            <person name="Spatafora J.W."/>
            <person name="Visel A."/>
            <person name="Grigoriev I.V."/>
        </authorList>
    </citation>
    <scope>NUCLEOTIDE SEQUENCE [LARGE SCALE GENOMIC DNA]</scope>
    <source>
        <strain evidence="9 10">NRRL 2496</strain>
    </source>
</reference>
<name>A0A1X2HFZ0_SYNRA</name>
<keyword evidence="10" id="KW-1185">Reference proteome</keyword>
<dbReference type="PANTHER" id="PTHR15139">
    <property type="entry name" value="TUBULIN FOLDING COFACTOR C"/>
    <property type="match status" value="1"/>
</dbReference>
<keyword evidence="6" id="KW-0175">Coiled coil</keyword>
<dbReference type="GO" id="GO:0007021">
    <property type="term" value="P:tubulin complex assembly"/>
    <property type="evidence" value="ECO:0007669"/>
    <property type="project" value="TreeGrafter"/>
</dbReference>
<dbReference type="InParanoid" id="A0A1X2HFZ0"/>
<dbReference type="InterPro" id="IPR016098">
    <property type="entry name" value="CAP/MinC_C"/>
</dbReference>
<dbReference type="EMBL" id="MCGN01000004">
    <property type="protein sequence ID" value="ORY97874.1"/>
    <property type="molecule type" value="Genomic_DNA"/>
</dbReference>
<keyword evidence="4" id="KW-0007">Acetylation</keyword>
<evidence type="ECO:0000256" key="7">
    <source>
        <dbReference type="SAM" id="MobiDB-lite"/>
    </source>
</evidence>
<dbReference type="Gene3D" id="1.20.58.1250">
    <property type="entry name" value="Tubulin Binding Cofactor C, N-terminal domain"/>
    <property type="match status" value="1"/>
</dbReference>
<comment type="caution">
    <text evidence="9">The sequence shown here is derived from an EMBL/GenBank/DDBJ whole genome shotgun (WGS) entry which is preliminary data.</text>
</comment>
<dbReference type="GO" id="GO:0007023">
    <property type="term" value="P:post-chaperonin tubulin folding pathway"/>
    <property type="evidence" value="ECO:0007669"/>
    <property type="project" value="InterPro"/>
</dbReference>
<dbReference type="OrthoDB" id="194775at2759"/>
<sequence>MANVAEASNDFWVHFKAKRASIEDRIHESAQINKAELPGHFNEILQRINELEKQLTKATEYIPSYDARQYVLQIKELSNALESAKASLTPKPKFSFKSRKPKIPSSVGNPSSLVSLPLQQPDQPKQPDPSPLTSLTGNVITFSQCHNQLVRPSSLPGHSVDVALSELDRCFVWLKDTPISALHIKNVTNSVIICSKIEGSALIYGLTHSILTTACHQFRMHDAHDVDILLAVTSKPIIEDSDAVRVGPVSSADPINYFDQVEDFNWLKKQASPNWRLMDATESSAVRK</sequence>
<evidence type="ECO:0000256" key="5">
    <source>
        <dbReference type="ARBA" id="ARBA00026055"/>
    </source>
</evidence>
<dbReference type="GO" id="GO:0015631">
    <property type="term" value="F:tubulin binding"/>
    <property type="evidence" value="ECO:0007669"/>
    <property type="project" value="InterPro"/>
</dbReference>
<organism evidence="9 10">
    <name type="scientific">Syncephalastrum racemosum</name>
    <name type="common">Filamentous fungus</name>
    <dbReference type="NCBI Taxonomy" id="13706"/>
    <lineage>
        <taxon>Eukaryota</taxon>
        <taxon>Fungi</taxon>
        <taxon>Fungi incertae sedis</taxon>
        <taxon>Mucoromycota</taxon>
        <taxon>Mucoromycotina</taxon>
        <taxon>Mucoromycetes</taxon>
        <taxon>Mucorales</taxon>
        <taxon>Syncephalastraceae</taxon>
        <taxon>Syncephalastrum</taxon>
    </lineage>
</organism>
<feature type="coiled-coil region" evidence="6">
    <location>
        <begin position="41"/>
        <end position="87"/>
    </location>
</feature>
<feature type="domain" description="C-CAP/cofactor C-like" evidence="8">
    <location>
        <begin position="129"/>
        <end position="266"/>
    </location>
</feature>
<dbReference type="STRING" id="13706.A0A1X2HFZ0"/>
<dbReference type="OMA" id="YFQHEIT"/>
<evidence type="ECO:0000259" key="8">
    <source>
        <dbReference type="PROSITE" id="PS51329"/>
    </source>
</evidence>
<gene>
    <name evidence="9" type="ORF">BCR43DRAFT_556984</name>
</gene>
<evidence type="ECO:0000256" key="2">
    <source>
        <dbReference type="ARBA" id="ARBA00008848"/>
    </source>
</evidence>
<dbReference type="Pfam" id="PF07986">
    <property type="entry name" value="TBCC"/>
    <property type="match status" value="1"/>
</dbReference>
<dbReference type="FunCoup" id="A0A1X2HFZ0">
    <property type="interactions" value="352"/>
</dbReference>
<dbReference type="AlphaFoldDB" id="A0A1X2HFZ0"/>
<evidence type="ECO:0000256" key="4">
    <source>
        <dbReference type="ARBA" id="ARBA00022990"/>
    </source>
</evidence>
<comment type="similarity">
    <text evidence="2">Belongs to the TBCC family.</text>
</comment>
<dbReference type="GO" id="GO:0005737">
    <property type="term" value="C:cytoplasm"/>
    <property type="evidence" value="ECO:0007669"/>
    <property type="project" value="UniProtKB-SubCell"/>
</dbReference>
<evidence type="ECO:0000256" key="6">
    <source>
        <dbReference type="SAM" id="Coils"/>
    </source>
</evidence>
<dbReference type="PANTHER" id="PTHR15139:SF0">
    <property type="entry name" value="TUBULIN-SPECIFIC CHAPERONE C"/>
    <property type="match status" value="1"/>
</dbReference>
<dbReference type="Proteomes" id="UP000242180">
    <property type="component" value="Unassembled WGS sequence"/>
</dbReference>
<evidence type="ECO:0000256" key="1">
    <source>
        <dbReference type="ARBA" id="ARBA00004496"/>
    </source>
</evidence>
<dbReference type="InterPro" id="IPR012945">
    <property type="entry name" value="Tubulin-bd_cofactor_C_dom"/>
</dbReference>
<dbReference type="PROSITE" id="PS51329">
    <property type="entry name" value="C_CAP_COFACTOR_C"/>
    <property type="match status" value="1"/>
</dbReference>
<dbReference type="Pfam" id="PF16752">
    <property type="entry name" value="TBCC_N"/>
    <property type="match status" value="1"/>
</dbReference>
<evidence type="ECO:0000313" key="10">
    <source>
        <dbReference type="Proteomes" id="UP000242180"/>
    </source>
</evidence>
<proteinExistence type="inferred from homology"/>
<dbReference type="InterPro" id="IPR027684">
    <property type="entry name" value="TBCC"/>
</dbReference>
<dbReference type="InterPro" id="IPR017901">
    <property type="entry name" value="C-CAP_CF_C-like"/>
</dbReference>
<feature type="region of interest" description="Disordered" evidence="7">
    <location>
        <begin position="92"/>
        <end position="133"/>
    </location>
</feature>
<protein>
    <submittedName>
        <fullName evidence="9">Tubulin binding cofactor C-domain-containing protein</fullName>
    </submittedName>
</protein>
<evidence type="ECO:0000313" key="9">
    <source>
        <dbReference type="EMBL" id="ORY97874.1"/>
    </source>
</evidence>
<comment type="subcellular location">
    <subcellularLocation>
        <location evidence="1">Cytoplasm</location>
    </subcellularLocation>
</comment>